<comment type="similarity">
    <text evidence="1 2">Belongs to the cytochrome P450 family.</text>
</comment>
<dbReference type="PANTHER" id="PTHR46696:SF1">
    <property type="entry name" value="CYTOCHROME P450 YJIB-RELATED"/>
    <property type="match status" value="1"/>
</dbReference>
<keyword evidence="2" id="KW-0560">Oxidoreductase</keyword>
<evidence type="ECO:0000313" key="3">
    <source>
        <dbReference type="EMBL" id="MFC5060431.1"/>
    </source>
</evidence>
<dbReference type="PRINTS" id="PR00359">
    <property type="entry name" value="BP450"/>
</dbReference>
<sequence>MSEAVSTADPVVVDESFFQDPFPVLDRLRERAPATPVLFADGFGVPRWFVGRYADVVAGFTDPRLSNVVVPALAPPGVDRAELPAGQRVLLRANDLLGRAMANTDPPDHTRLRRLVSAAFGARPMDALRPRVRELVAAALDAAGEEFDLMAVLARPLPITVVCEVLGVPAADAEVFRAAARVLGGFADEESAPEVIGAMDRFADYAADLVAHKRRRPADDLLTTLVEVSDEGDRLTGDELVAMLALMIFAGHETTVQLIGGGVLALLTHPDQAALLRAEPGRLPDAVDEVLRFDGSANPGLPRLATADVPVGDVVVPRGAHVILATAAANRDPRAWDRPDEFDVTRERRQRQLAFGHGIHYCLGARMARIEGEEAVGALLSRHPGLRLAVEPAALRWRTGFVRALEALPLTTR</sequence>
<accession>A0ABV9YIN6</accession>
<dbReference type="PANTHER" id="PTHR46696">
    <property type="entry name" value="P450, PUTATIVE (EUROFUNG)-RELATED"/>
    <property type="match status" value="1"/>
</dbReference>
<dbReference type="PROSITE" id="PS00086">
    <property type="entry name" value="CYTOCHROME_P450"/>
    <property type="match status" value="1"/>
</dbReference>
<reference evidence="4" key="1">
    <citation type="journal article" date="2019" name="Int. J. Syst. Evol. Microbiol.">
        <title>The Global Catalogue of Microorganisms (GCM) 10K type strain sequencing project: providing services to taxonomists for standard genome sequencing and annotation.</title>
        <authorList>
            <consortium name="The Broad Institute Genomics Platform"/>
            <consortium name="The Broad Institute Genome Sequencing Center for Infectious Disease"/>
            <person name="Wu L."/>
            <person name="Ma J."/>
        </authorList>
    </citation>
    <scope>NUCLEOTIDE SEQUENCE [LARGE SCALE GENOMIC DNA]</scope>
    <source>
        <strain evidence="4">KCTC 12848</strain>
    </source>
</reference>
<comment type="caution">
    <text evidence="3">The sequence shown here is derived from an EMBL/GenBank/DDBJ whole genome shotgun (WGS) entry which is preliminary data.</text>
</comment>
<keyword evidence="2" id="KW-0408">Iron</keyword>
<keyword evidence="4" id="KW-1185">Reference proteome</keyword>
<evidence type="ECO:0000313" key="4">
    <source>
        <dbReference type="Proteomes" id="UP001595833"/>
    </source>
</evidence>
<proteinExistence type="inferred from homology"/>
<dbReference type="Gene3D" id="1.10.630.10">
    <property type="entry name" value="Cytochrome P450"/>
    <property type="match status" value="1"/>
</dbReference>
<keyword evidence="2" id="KW-0349">Heme</keyword>
<dbReference type="InterPro" id="IPR036396">
    <property type="entry name" value="Cyt_P450_sf"/>
</dbReference>
<dbReference type="SUPFAM" id="SSF48264">
    <property type="entry name" value="Cytochrome P450"/>
    <property type="match status" value="1"/>
</dbReference>
<name>A0ABV9YIN6_9PSEU</name>
<keyword evidence="2" id="KW-0503">Monooxygenase</keyword>
<evidence type="ECO:0000256" key="1">
    <source>
        <dbReference type="ARBA" id="ARBA00010617"/>
    </source>
</evidence>
<dbReference type="RefSeq" id="WP_344037401.1">
    <property type="nucleotide sequence ID" value="NZ_BAAAKE010000007.1"/>
</dbReference>
<dbReference type="Proteomes" id="UP001595833">
    <property type="component" value="Unassembled WGS sequence"/>
</dbReference>
<organism evidence="3 4">
    <name type="scientific">Saccharothrix xinjiangensis</name>
    <dbReference type="NCBI Taxonomy" id="204798"/>
    <lineage>
        <taxon>Bacteria</taxon>
        <taxon>Bacillati</taxon>
        <taxon>Actinomycetota</taxon>
        <taxon>Actinomycetes</taxon>
        <taxon>Pseudonocardiales</taxon>
        <taxon>Pseudonocardiaceae</taxon>
        <taxon>Saccharothrix</taxon>
    </lineage>
</organism>
<dbReference type="InterPro" id="IPR002397">
    <property type="entry name" value="Cyt_P450_B"/>
</dbReference>
<protein>
    <submittedName>
        <fullName evidence="3">Cytochrome P450</fullName>
    </submittedName>
</protein>
<keyword evidence="2" id="KW-0479">Metal-binding</keyword>
<evidence type="ECO:0000256" key="2">
    <source>
        <dbReference type="RuleBase" id="RU000461"/>
    </source>
</evidence>
<dbReference type="Pfam" id="PF00067">
    <property type="entry name" value="p450"/>
    <property type="match status" value="1"/>
</dbReference>
<gene>
    <name evidence="3" type="ORF">ACFPFM_42550</name>
</gene>
<dbReference type="EMBL" id="JBHSJB010000053">
    <property type="protein sequence ID" value="MFC5060431.1"/>
    <property type="molecule type" value="Genomic_DNA"/>
</dbReference>
<dbReference type="InterPro" id="IPR017972">
    <property type="entry name" value="Cyt_P450_CS"/>
</dbReference>
<dbReference type="InterPro" id="IPR001128">
    <property type="entry name" value="Cyt_P450"/>
</dbReference>
<dbReference type="CDD" id="cd11029">
    <property type="entry name" value="CYP107-like"/>
    <property type="match status" value="1"/>
</dbReference>